<dbReference type="InterPro" id="IPR011141">
    <property type="entry name" value="Polyketide_synthase_type-III"/>
</dbReference>
<dbReference type="Proteomes" id="UP001499854">
    <property type="component" value="Unassembled WGS sequence"/>
</dbReference>
<evidence type="ECO:0000313" key="7">
    <source>
        <dbReference type="Proteomes" id="UP001499854"/>
    </source>
</evidence>
<dbReference type="InterPro" id="IPR012328">
    <property type="entry name" value="Chalcone/stilbene_synt_C"/>
</dbReference>
<dbReference type="PANTHER" id="PTHR11877:SF99">
    <property type="entry name" value="1,3,6,8-TETRAHYDROXYNAPHTHALENE SYNTHASE"/>
    <property type="match status" value="1"/>
</dbReference>
<sequence length="350" mass="36504">MSRIAAVCSTLPPHRHRQEDLAEAHAALCAMAATRRGLLDRLYANAGVRTRYTALPLEDYKRLDGLGPANDLYIEHATALGAEAVRDALQQAEVRPEDVDLFVATSVTGVAVPSLDARLVPLLGLRSDVKRVPMFGLGCVAGAAGLARIHDYLRAYPDHTAVLLAVELCSLSVPVEDPSPADLVGSALFGDGAGAVVVRGAECRGGALRIVATHSELCPGTQDALGWHLGTNGFRIVLSAELADVLERELGAVVQRFLAGRGLQTSDIGTWVVHPGGPKVIDAVRDVLGLAEDRVATARASLAEVGNLSSASVLHVLGKALAGPAGPPGPWVMVGLGPGVSIELLLLERP</sequence>
<evidence type="ECO:0000256" key="3">
    <source>
        <dbReference type="ARBA" id="ARBA00023315"/>
    </source>
</evidence>
<feature type="domain" description="Chalcone/stilbene synthase C-terminal" evidence="5">
    <location>
        <begin position="211"/>
        <end position="347"/>
    </location>
</feature>
<dbReference type="PIRSF" id="PIRSF000451">
    <property type="entry name" value="PKS_III"/>
    <property type="match status" value="1"/>
</dbReference>
<organism evidence="6 7">
    <name type="scientific">Catenulispora subtropica</name>
    <dbReference type="NCBI Taxonomy" id="450798"/>
    <lineage>
        <taxon>Bacteria</taxon>
        <taxon>Bacillati</taxon>
        <taxon>Actinomycetota</taxon>
        <taxon>Actinomycetes</taxon>
        <taxon>Catenulisporales</taxon>
        <taxon>Catenulisporaceae</taxon>
        <taxon>Catenulispora</taxon>
    </lineage>
</organism>
<protein>
    <submittedName>
        <fullName evidence="6">3-oxoacyl-[acyl-carrier-protein] synthase III C-terminal domain-containing protein</fullName>
    </submittedName>
</protein>
<name>A0ABN2TCB9_9ACTN</name>
<keyword evidence="2" id="KW-0808">Transferase</keyword>
<dbReference type="Gene3D" id="3.40.47.10">
    <property type="match status" value="2"/>
</dbReference>
<feature type="domain" description="Chalcone/stilbene synthase N-terminal" evidence="4">
    <location>
        <begin position="4"/>
        <end position="198"/>
    </location>
</feature>
<accession>A0ABN2TCB9</accession>
<dbReference type="PANTHER" id="PTHR11877">
    <property type="entry name" value="HYDROXYMETHYLGLUTARYL-COA SYNTHASE"/>
    <property type="match status" value="1"/>
</dbReference>
<dbReference type="SUPFAM" id="SSF53901">
    <property type="entry name" value="Thiolase-like"/>
    <property type="match status" value="2"/>
</dbReference>
<evidence type="ECO:0000256" key="1">
    <source>
        <dbReference type="ARBA" id="ARBA00005531"/>
    </source>
</evidence>
<evidence type="ECO:0000313" key="6">
    <source>
        <dbReference type="EMBL" id="GAA2004224.1"/>
    </source>
</evidence>
<keyword evidence="7" id="KW-1185">Reference proteome</keyword>
<dbReference type="Pfam" id="PF00195">
    <property type="entry name" value="Chal_sti_synt_N"/>
    <property type="match status" value="1"/>
</dbReference>
<dbReference type="CDD" id="cd00831">
    <property type="entry name" value="CHS_like"/>
    <property type="match status" value="1"/>
</dbReference>
<proteinExistence type="inferred from homology"/>
<comment type="caution">
    <text evidence="6">The sequence shown here is derived from an EMBL/GenBank/DDBJ whole genome shotgun (WGS) entry which is preliminary data.</text>
</comment>
<gene>
    <name evidence="6" type="ORF">GCM10009838_83040</name>
</gene>
<dbReference type="Pfam" id="PF02797">
    <property type="entry name" value="Chal_sti_synt_C"/>
    <property type="match status" value="1"/>
</dbReference>
<dbReference type="InterPro" id="IPR016039">
    <property type="entry name" value="Thiolase-like"/>
</dbReference>
<reference evidence="6 7" key="1">
    <citation type="journal article" date="2019" name="Int. J. Syst. Evol. Microbiol.">
        <title>The Global Catalogue of Microorganisms (GCM) 10K type strain sequencing project: providing services to taxonomists for standard genome sequencing and annotation.</title>
        <authorList>
            <consortium name="The Broad Institute Genomics Platform"/>
            <consortium name="The Broad Institute Genome Sequencing Center for Infectious Disease"/>
            <person name="Wu L."/>
            <person name="Ma J."/>
        </authorList>
    </citation>
    <scope>NUCLEOTIDE SEQUENCE [LARGE SCALE GENOMIC DNA]</scope>
    <source>
        <strain evidence="6 7">JCM 16013</strain>
    </source>
</reference>
<evidence type="ECO:0000259" key="4">
    <source>
        <dbReference type="Pfam" id="PF00195"/>
    </source>
</evidence>
<evidence type="ECO:0000259" key="5">
    <source>
        <dbReference type="Pfam" id="PF02797"/>
    </source>
</evidence>
<comment type="similarity">
    <text evidence="1">Belongs to the thiolase-like superfamily. Chalcone/stilbene synthases family.</text>
</comment>
<dbReference type="InterPro" id="IPR001099">
    <property type="entry name" value="Chalcone/stilbene_synt_N"/>
</dbReference>
<dbReference type="EMBL" id="BAAAQM010000081">
    <property type="protein sequence ID" value="GAA2004224.1"/>
    <property type="molecule type" value="Genomic_DNA"/>
</dbReference>
<keyword evidence="3" id="KW-0012">Acyltransferase</keyword>
<evidence type="ECO:0000256" key="2">
    <source>
        <dbReference type="ARBA" id="ARBA00022679"/>
    </source>
</evidence>